<dbReference type="AlphaFoldDB" id="A0A165SLH2"/>
<accession>A0A165SLH2</accession>
<organism evidence="2 3">
    <name type="scientific">Daedalea quercina L-15889</name>
    <dbReference type="NCBI Taxonomy" id="1314783"/>
    <lineage>
        <taxon>Eukaryota</taxon>
        <taxon>Fungi</taxon>
        <taxon>Dikarya</taxon>
        <taxon>Basidiomycota</taxon>
        <taxon>Agaricomycotina</taxon>
        <taxon>Agaricomycetes</taxon>
        <taxon>Polyporales</taxon>
        <taxon>Fomitopsis</taxon>
    </lineage>
</organism>
<protein>
    <submittedName>
        <fullName evidence="2">Uncharacterized protein</fullName>
    </submittedName>
</protein>
<dbReference type="EMBL" id="KV429042">
    <property type="protein sequence ID" value="KZT72174.1"/>
    <property type="molecule type" value="Genomic_DNA"/>
</dbReference>
<reference evidence="2 3" key="1">
    <citation type="journal article" date="2016" name="Mol. Biol. Evol.">
        <title>Comparative Genomics of Early-Diverging Mushroom-Forming Fungi Provides Insights into the Origins of Lignocellulose Decay Capabilities.</title>
        <authorList>
            <person name="Nagy L.G."/>
            <person name="Riley R."/>
            <person name="Tritt A."/>
            <person name="Adam C."/>
            <person name="Daum C."/>
            <person name="Floudas D."/>
            <person name="Sun H."/>
            <person name="Yadav J.S."/>
            <person name="Pangilinan J."/>
            <person name="Larsson K.H."/>
            <person name="Matsuura K."/>
            <person name="Barry K."/>
            <person name="Labutti K."/>
            <person name="Kuo R."/>
            <person name="Ohm R.A."/>
            <person name="Bhattacharya S.S."/>
            <person name="Shirouzu T."/>
            <person name="Yoshinaga Y."/>
            <person name="Martin F.M."/>
            <person name="Grigoriev I.V."/>
            <person name="Hibbett D.S."/>
        </authorList>
    </citation>
    <scope>NUCLEOTIDE SEQUENCE [LARGE SCALE GENOMIC DNA]</scope>
    <source>
        <strain evidence="2 3">L-15889</strain>
    </source>
</reference>
<dbReference type="OrthoDB" id="2807736at2759"/>
<gene>
    <name evidence="2" type="ORF">DAEQUDRAFT_723352</name>
</gene>
<name>A0A165SLH2_9APHY</name>
<dbReference type="Proteomes" id="UP000076727">
    <property type="component" value="Unassembled WGS sequence"/>
</dbReference>
<evidence type="ECO:0000256" key="1">
    <source>
        <dbReference type="SAM" id="MobiDB-lite"/>
    </source>
</evidence>
<evidence type="ECO:0000313" key="2">
    <source>
        <dbReference type="EMBL" id="KZT72174.1"/>
    </source>
</evidence>
<sequence>MPVERQTSHRVSRPASRPLPVTPPSASRPVARQSSQAGTQLEHEKWLSEHLIRYGCLWEEQAHHIRVKEKAVEGMSSAHERALQRWLNDPEFSQSRGPSDYLNGRDGYVEWIDEVVRSYSKPVADMSIEDHCIVSFAALSAYNLIYHNEPCLQDLNVIGRIHPDVTKSVNDCAQAYQDSEPDFLNHPVYRQWKTDAQQPMATPHVEVGPALVGTVFKYKLPSQRRVRACTVIAVMVSLDSDGNRYVVAPEHRPGKRVTLSKGKFLEIWDARLPE</sequence>
<feature type="region of interest" description="Disordered" evidence="1">
    <location>
        <begin position="1"/>
        <end position="39"/>
    </location>
</feature>
<evidence type="ECO:0000313" key="3">
    <source>
        <dbReference type="Proteomes" id="UP000076727"/>
    </source>
</evidence>
<keyword evidence="3" id="KW-1185">Reference proteome</keyword>
<proteinExistence type="predicted"/>